<comment type="caution">
    <text evidence="1">The sequence shown here is derived from an EMBL/GenBank/DDBJ whole genome shotgun (WGS) entry which is preliminary data.</text>
</comment>
<organism evidence="1 2">
    <name type="scientific">Thomasclavelia ramosa</name>
    <dbReference type="NCBI Taxonomy" id="1547"/>
    <lineage>
        <taxon>Bacteria</taxon>
        <taxon>Bacillati</taxon>
        <taxon>Bacillota</taxon>
        <taxon>Erysipelotrichia</taxon>
        <taxon>Erysipelotrichales</taxon>
        <taxon>Coprobacillaceae</taxon>
        <taxon>Thomasclavelia</taxon>
    </lineage>
</organism>
<evidence type="ECO:0000313" key="1">
    <source>
        <dbReference type="EMBL" id="RGD76764.1"/>
    </source>
</evidence>
<sequence length="167" mass="19650">MDITDEYIIFDCISKTDHNHHESIYCGKYVADDLCKITGYSLPQLFNPLHYEHSSHGYGGKGSTNSSPKWNPIRKQLYDIVLLIITYQGNIKINSKIFDIKRELEDPKYIEYYPKRQIGSVNTYLIKMDKTFENIIADLQNNNNLRTFKYDLVLDYMEKNNISQHLK</sequence>
<proteinExistence type="predicted"/>
<evidence type="ECO:0000313" key="2">
    <source>
        <dbReference type="Proteomes" id="UP000261032"/>
    </source>
</evidence>
<dbReference type="Proteomes" id="UP000261032">
    <property type="component" value="Unassembled WGS sequence"/>
</dbReference>
<reference evidence="1 2" key="1">
    <citation type="submission" date="2018-08" db="EMBL/GenBank/DDBJ databases">
        <title>A genome reference for cultivated species of the human gut microbiota.</title>
        <authorList>
            <person name="Zou Y."/>
            <person name="Xue W."/>
            <person name="Luo G."/>
        </authorList>
    </citation>
    <scope>NUCLEOTIDE SEQUENCE [LARGE SCALE GENOMIC DNA]</scope>
    <source>
        <strain evidence="1 2">OM06-4</strain>
    </source>
</reference>
<protein>
    <submittedName>
        <fullName evidence="1">Uncharacterized protein</fullName>
    </submittedName>
</protein>
<gene>
    <name evidence="1" type="ORF">DXB93_18455</name>
</gene>
<dbReference type="EMBL" id="QUSL01000065">
    <property type="protein sequence ID" value="RGD76764.1"/>
    <property type="molecule type" value="Genomic_DNA"/>
</dbReference>
<dbReference type="AlphaFoldDB" id="A0A3E3E5U0"/>
<accession>A0A3E3E5U0</accession>
<name>A0A3E3E5U0_9FIRM</name>
<dbReference type="RefSeq" id="WP_117582661.1">
    <property type="nucleotide sequence ID" value="NZ_QUSL01000065.1"/>
</dbReference>